<dbReference type="Proteomes" id="UP000285013">
    <property type="component" value="Unassembled WGS sequence"/>
</dbReference>
<reference evidence="1 2" key="1">
    <citation type="submission" date="2018-08" db="EMBL/GenBank/DDBJ databases">
        <title>A genome reference for cultivated species of the human gut microbiota.</title>
        <authorList>
            <person name="Zou Y."/>
            <person name="Xue W."/>
            <person name="Luo G."/>
        </authorList>
    </citation>
    <scope>NUCLEOTIDE SEQUENCE [LARGE SCALE GENOMIC DNA]</scope>
    <source>
        <strain evidence="1 2">AF36-16BH</strain>
    </source>
</reference>
<gene>
    <name evidence="1" type="ORF">DWZ95_18770</name>
</gene>
<accession>A0A415N0S5</accession>
<dbReference type="AlphaFoldDB" id="A0A415N0S5"/>
<sequence length="94" mass="10724">MSTTNFSQEYLTSTNNLCKINSLVQEISTDPDVLECVIKDLMESNDYSLEEVVDEYIGAIEEDLLIIKEAMKERAAEMLSSGLYDDDEEEEEED</sequence>
<proteinExistence type="predicted"/>
<evidence type="ECO:0000313" key="2">
    <source>
        <dbReference type="Proteomes" id="UP000285013"/>
    </source>
</evidence>
<dbReference type="RefSeq" id="WP_118423481.1">
    <property type="nucleotide sequence ID" value="NZ_QRPE01000028.1"/>
</dbReference>
<protein>
    <submittedName>
        <fullName evidence="1">Uncharacterized protein</fullName>
    </submittedName>
</protein>
<evidence type="ECO:0000313" key="1">
    <source>
        <dbReference type="EMBL" id="RHL88486.1"/>
    </source>
</evidence>
<name>A0A415N0S5_9BACE</name>
<comment type="caution">
    <text evidence="1">The sequence shown here is derived from an EMBL/GenBank/DDBJ whole genome shotgun (WGS) entry which is preliminary data.</text>
</comment>
<organism evidence="1 2">
    <name type="scientific">Bacteroides intestinalis</name>
    <dbReference type="NCBI Taxonomy" id="329854"/>
    <lineage>
        <taxon>Bacteria</taxon>
        <taxon>Pseudomonadati</taxon>
        <taxon>Bacteroidota</taxon>
        <taxon>Bacteroidia</taxon>
        <taxon>Bacteroidales</taxon>
        <taxon>Bacteroidaceae</taxon>
        <taxon>Bacteroides</taxon>
    </lineage>
</organism>
<dbReference type="EMBL" id="QRPE01000028">
    <property type="protein sequence ID" value="RHL88486.1"/>
    <property type="molecule type" value="Genomic_DNA"/>
</dbReference>